<evidence type="ECO:0000313" key="2">
    <source>
        <dbReference type="Proteomes" id="UP000026913"/>
    </source>
</evidence>
<keyword evidence="1" id="KW-0614">Plasmid</keyword>
<geneLocation type="plasmid" evidence="2"/>
<dbReference type="KEGG" id="pman:OU5_P0464"/>
<dbReference type="AlphaFoldDB" id="A0A024EMC8"/>
<dbReference type="Proteomes" id="UP000026913">
    <property type="component" value="Plasmid unnamed"/>
</dbReference>
<accession>A0A024EMC8</accession>
<gene>
    <name evidence="1" type="ORF">OU5_P0464</name>
</gene>
<dbReference type="RefSeq" id="WP_010466609.1">
    <property type="nucleotide sequence ID" value="NZ_CP005961.1"/>
</dbReference>
<proteinExistence type="predicted"/>
<protein>
    <submittedName>
        <fullName evidence="1">Uncharacterized protein</fullName>
    </submittedName>
</protein>
<organism evidence="1 2">
    <name type="scientific">Pseudomonas mandelii JR-1</name>
    <dbReference type="NCBI Taxonomy" id="1147786"/>
    <lineage>
        <taxon>Bacteria</taxon>
        <taxon>Pseudomonadati</taxon>
        <taxon>Pseudomonadota</taxon>
        <taxon>Gammaproteobacteria</taxon>
        <taxon>Pseudomonadales</taxon>
        <taxon>Pseudomonadaceae</taxon>
        <taxon>Pseudomonas</taxon>
    </lineage>
</organism>
<evidence type="ECO:0000313" key="1">
    <source>
        <dbReference type="EMBL" id="AHZ73716.1"/>
    </source>
</evidence>
<dbReference type="HOGENOM" id="CLU_1794820_0_0_6"/>
<dbReference type="EMBL" id="CP005961">
    <property type="protein sequence ID" value="AHZ73716.1"/>
    <property type="molecule type" value="Genomic_DNA"/>
</dbReference>
<name>A0A024EMC8_9PSED</name>
<reference evidence="1 2" key="1">
    <citation type="journal article" date="2012" name="J. Bacteriol.">
        <title>Genome sequence of cold-adapted Pseudomonas mandelii strain JR-1.</title>
        <authorList>
            <person name="Jang S.H."/>
            <person name="Kim J."/>
            <person name="Kim J."/>
            <person name="Hong S."/>
            <person name="Lee C."/>
        </authorList>
    </citation>
    <scope>NUCLEOTIDE SEQUENCE [LARGE SCALE GENOMIC DNA]</scope>
    <source>
        <strain evidence="1 2">JR-1</strain>
        <plasmid evidence="2">Plasmid</plasmid>
    </source>
</reference>
<dbReference type="OrthoDB" id="6900507at2"/>
<sequence length="144" mass="16710">MTKIINPNPNIRFRQGLRYHGTWEHDCWIDGKQLKLVVGDNSYEGRREYFSGLNDEEFVRDVIGRRDTISFIDNTVVPDELVLAFNEWRHLAHVERVQRLTTQPERYGDIPPSDPILLPFPTVMPVVYQQGAGWVRTSSKVASK</sequence>